<keyword evidence="1" id="KW-0732">Signal</keyword>
<organism evidence="2 3">
    <name type="scientific">Gemmatirosa kalamazoonensis</name>
    <dbReference type="NCBI Taxonomy" id="861299"/>
    <lineage>
        <taxon>Bacteria</taxon>
        <taxon>Pseudomonadati</taxon>
        <taxon>Gemmatimonadota</taxon>
        <taxon>Gemmatimonadia</taxon>
        <taxon>Gemmatimonadales</taxon>
        <taxon>Gemmatimonadaceae</taxon>
        <taxon>Gemmatirosa</taxon>
    </lineage>
</organism>
<dbReference type="HOGENOM" id="CLU_274488_0_0_0"/>
<evidence type="ECO:0000313" key="3">
    <source>
        <dbReference type="Proteomes" id="UP000019151"/>
    </source>
</evidence>
<dbReference type="STRING" id="861299.J421_0090"/>
<keyword evidence="3" id="KW-1185">Reference proteome</keyword>
<name>W0RAY6_9BACT</name>
<reference evidence="2 3" key="1">
    <citation type="journal article" date="2014" name="Genome Announc.">
        <title>Genome Sequence and Methylome of Soil Bacterium Gemmatirosa kalamazoonensis KBS708T, a Member of the Rarely Cultivated Gemmatimonadetes Phylum.</title>
        <authorList>
            <person name="Debruyn J.M."/>
            <person name="Radosevich M."/>
            <person name="Wommack K.E."/>
            <person name="Polson S.W."/>
            <person name="Hauser L.J."/>
            <person name="Fawaz M.N."/>
            <person name="Korlach J."/>
            <person name="Tsai Y.C."/>
        </authorList>
    </citation>
    <scope>NUCLEOTIDE SEQUENCE [LARGE SCALE GENOMIC DNA]</scope>
    <source>
        <strain evidence="2 3">KBS708</strain>
    </source>
</reference>
<dbReference type="Pfam" id="PF13517">
    <property type="entry name" value="FG-GAP_3"/>
    <property type="match status" value="1"/>
</dbReference>
<dbReference type="PANTHER" id="PTHR46580">
    <property type="entry name" value="SENSOR KINASE-RELATED"/>
    <property type="match status" value="1"/>
</dbReference>
<accession>W0RAY6</accession>
<dbReference type="InterPro" id="IPR013517">
    <property type="entry name" value="FG-GAP"/>
</dbReference>
<dbReference type="AlphaFoldDB" id="W0RAY6"/>
<dbReference type="PATRIC" id="fig|861299.3.peg.88"/>
<gene>
    <name evidence="2" type="ORF">J421_0090</name>
</gene>
<dbReference type="EMBL" id="CP007128">
    <property type="protein sequence ID" value="AHG87627.1"/>
    <property type="molecule type" value="Genomic_DNA"/>
</dbReference>
<dbReference type="KEGG" id="gba:J421_0090"/>
<dbReference type="Gene3D" id="2.130.10.130">
    <property type="entry name" value="Integrin alpha, N-terminal"/>
    <property type="match status" value="1"/>
</dbReference>
<evidence type="ECO:0008006" key="4">
    <source>
        <dbReference type="Google" id="ProtNLM"/>
    </source>
</evidence>
<dbReference type="InParanoid" id="W0RAY6"/>
<dbReference type="InterPro" id="IPR028994">
    <property type="entry name" value="Integrin_alpha_N"/>
</dbReference>
<dbReference type="Proteomes" id="UP000019151">
    <property type="component" value="Chromosome"/>
</dbReference>
<protein>
    <recommendedName>
        <fullName evidence="4">FG-GAP repeat protein</fullName>
    </recommendedName>
</protein>
<proteinExistence type="predicted"/>
<dbReference type="eggNOG" id="COG1404">
    <property type="taxonomic scope" value="Bacteria"/>
</dbReference>
<evidence type="ECO:0000256" key="1">
    <source>
        <dbReference type="ARBA" id="ARBA00022729"/>
    </source>
</evidence>
<sequence>MPASPGALVMPAASVGDVSARMVAPLAPRETPSEAPALASAVAPDLQFIFQHPVTGSHAWWRMHASAHTGDGAYGIVPTAWSIVGVGDLTNDGIDDIYWQQTPTNALVVWTMDASDAHAGTVALSAYAPTPWKVAAVADFDRDGRADLLWRHPTTGEVVIWLMNGPTYASSVALGSVPPAWRVSTAGDLDGNGSADVFWEHTTTGQRVVWFMNGTAVTGSADLGVVPPAWTIVGIADYDGDAHNDILWVNPGTGALSGWGMIGATYVRSVLGGASDVPWVLRAVRRMGSGGGASTGPVRITVQGYSTPNAFGGLAPANLSSVRGDLTASITVDPGTVHVDSVQMRLGSRSARCLTSLRGAPIAVSCTVQTAAFNASTGAAFVPNGAQTLVFEAFYRPTSGGAQQVASLVQQPVTTANVSGVYAQVTTAPSVAQAAVNATGQTTGPQGVTWHAGAVTVRLLPVSYGSPAPAPPYTVSLHDAHGVLATRTATQDPFAPTYAATFPGATADAFDATQAPATARLDGYTSPNAGLNATGPTGALQAGTFVVLGAAPSTTGATVLDGDGHVTSLVAGGTTYTNTLGTPLFLDDQAPQPAVNFGVAGPPTTNFASTGTAWVGFVGSAFDFQATLAPRFLNTASVALSGTSTSNYDYGGVGRVATQFFAGAAASVAALTSGTPVKTGADLAPNGSNTAYNLAATFTDALGNARSQRVASGAGGGQLAIGAGGTSVSGGQPVSFGVDVAAPTLAQTSGFAQNTVTSSLAAQSFAFAGADDQGFGVNPILVTVTRTARIASTTNPVGGQPDVPSNHSYAAFWPSTYCAVAVDAHGALVFDYGYYGCQPIAVAGSVRIPAGLQGQYQITAQARDMAGNLSPAIKRTLVIDATAPFVAGLTMPAAIAGGGSATFYTSASDNLELGWVSGAVGYAGTPYALQYPDAILGTAFDAIFGASSTSIPVVVPRFVRSIATMTGTGAQSAPAAASTFTAFVTDVVYNTQSLSIVMPSGIVIGAPVPITTPNPVTNLQTFVVHTTNDASPTISAGATAGVPTTISARVEQTGPYGQFVSPFERIEIWVRTGTAPNGQALHRLVGTVLPGAVTDRAVNGDRLVATELPIAVGSPDIAAPTGGGSRTYDLLAIGVTVAGDAIVAGYTTVTVVP</sequence>
<evidence type="ECO:0000313" key="2">
    <source>
        <dbReference type="EMBL" id="AHG87627.1"/>
    </source>
</evidence>
<dbReference type="PANTHER" id="PTHR46580:SF2">
    <property type="entry name" value="MAM DOMAIN-CONTAINING PROTEIN"/>
    <property type="match status" value="1"/>
</dbReference>
<dbReference type="SUPFAM" id="SSF69318">
    <property type="entry name" value="Integrin alpha N-terminal domain"/>
    <property type="match status" value="1"/>
</dbReference>